<evidence type="ECO:0000256" key="3">
    <source>
        <dbReference type="SAM" id="SignalP"/>
    </source>
</evidence>
<name>A0A9D9HFD7_9BACT</name>
<dbReference type="InterPro" id="IPR039461">
    <property type="entry name" value="Peptidase_M49"/>
</dbReference>
<protein>
    <submittedName>
        <fullName evidence="4">Zn-dependent hydrolase</fullName>
    </submittedName>
</protein>
<evidence type="ECO:0000313" key="4">
    <source>
        <dbReference type="EMBL" id="MBO8447767.1"/>
    </source>
</evidence>
<evidence type="ECO:0000256" key="1">
    <source>
        <dbReference type="ARBA" id="ARBA00022723"/>
    </source>
</evidence>
<dbReference type="PROSITE" id="PS51257">
    <property type="entry name" value="PROKAR_LIPOPROTEIN"/>
    <property type="match status" value="1"/>
</dbReference>
<organism evidence="4 5">
    <name type="scientific">Candidatus Cryptobacteroides merdigallinarum</name>
    <dbReference type="NCBI Taxonomy" id="2840770"/>
    <lineage>
        <taxon>Bacteria</taxon>
        <taxon>Pseudomonadati</taxon>
        <taxon>Bacteroidota</taxon>
        <taxon>Bacteroidia</taxon>
        <taxon>Bacteroidales</taxon>
        <taxon>Candidatus Cryptobacteroides</taxon>
    </lineage>
</organism>
<dbReference type="GO" id="GO:0005737">
    <property type="term" value="C:cytoplasm"/>
    <property type="evidence" value="ECO:0007669"/>
    <property type="project" value="TreeGrafter"/>
</dbReference>
<comment type="caution">
    <text evidence="4">The sequence shown here is derived from an EMBL/GenBank/DDBJ whole genome shotgun (WGS) entry which is preliminary data.</text>
</comment>
<dbReference type="PANTHER" id="PTHR23422">
    <property type="entry name" value="DIPEPTIDYL PEPTIDASE III-RELATED"/>
    <property type="match status" value="1"/>
</dbReference>
<reference evidence="4" key="2">
    <citation type="journal article" date="2021" name="PeerJ">
        <title>Extensive microbial diversity within the chicken gut microbiome revealed by metagenomics and culture.</title>
        <authorList>
            <person name="Gilroy R."/>
            <person name="Ravi A."/>
            <person name="Getino M."/>
            <person name="Pursley I."/>
            <person name="Horton D.L."/>
            <person name="Alikhan N.F."/>
            <person name="Baker D."/>
            <person name="Gharbi K."/>
            <person name="Hall N."/>
            <person name="Watson M."/>
            <person name="Adriaenssens E.M."/>
            <person name="Foster-Nyarko E."/>
            <person name="Jarju S."/>
            <person name="Secka A."/>
            <person name="Antonio M."/>
            <person name="Oren A."/>
            <person name="Chaudhuri R.R."/>
            <person name="La Ragione R."/>
            <person name="Hildebrand F."/>
            <person name="Pallen M.J."/>
        </authorList>
    </citation>
    <scope>NUCLEOTIDE SEQUENCE</scope>
    <source>
        <strain evidence="4">20514</strain>
    </source>
</reference>
<sequence length="533" mass="60124">MKDIFMAIGAFAVLASSCAQQAGNDMQARVDEYAPVEMSSPLMEGLDSSDRQVLDLLKKAADIMDDLFWKQTFGDRDAMENLGDRAMKEFAMINYGPWDRLEDNSPFVPGYGEKPLGANYYPADMTAEEWEAFTDPDKSSPYTVIRRDGDGNLKCVWYRDEYREELELVCGYLEEAAAITGNDGLRNYLTRRAEAFRTDEYFESDLAWMDMKDSKIDVVIGPIENYDDKLNELKTSYECFILLKDEKRSRDLEKYVSMLPELQKMLPCPEEYKTFVPGTSSDLNVYDAIYYAGDCNCGSKTIAINLPNDDRVQALKGARRLQLHNSMNAKFEKILLPIGRLLVEQGQQGHLRSEAFFWNVTFHEVAHGLGVKETVNGKGSVDEAMGAEKTTWEEAKADILGLFMVCRLIDMEEIPLISKEDAITTFIAGLVRSVRFGAASSHGKANMMCYNYMKEQGAFSRNKDGQYHIDFEKALSAIDSWAALIIRTQATGDAVYAKEFSAKYAVVPADLEADIANVNSHGIPRDIKFDFVW</sequence>
<keyword evidence="2 4" id="KW-0378">Hydrolase</keyword>
<evidence type="ECO:0000256" key="2">
    <source>
        <dbReference type="ARBA" id="ARBA00022801"/>
    </source>
</evidence>
<gene>
    <name evidence="4" type="ORF">IAC29_00665</name>
</gene>
<dbReference type="Proteomes" id="UP000810252">
    <property type="component" value="Unassembled WGS sequence"/>
</dbReference>
<proteinExistence type="predicted"/>
<dbReference type="PANTHER" id="PTHR23422:SF9">
    <property type="entry name" value="ZN-DEPENDENT HYDROLASE"/>
    <property type="match status" value="1"/>
</dbReference>
<keyword evidence="3" id="KW-0732">Signal</keyword>
<dbReference type="Gene3D" id="3.30.540.30">
    <property type="match status" value="1"/>
</dbReference>
<dbReference type="Pfam" id="PF03571">
    <property type="entry name" value="Peptidase_M49"/>
    <property type="match status" value="1"/>
</dbReference>
<keyword evidence="1" id="KW-0479">Metal-binding</keyword>
<dbReference type="AlphaFoldDB" id="A0A9D9HFD7"/>
<dbReference type="GO" id="GO:0046872">
    <property type="term" value="F:metal ion binding"/>
    <property type="evidence" value="ECO:0007669"/>
    <property type="project" value="UniProtKB-KW"/>
</dbReference>
<evidence type="ECO:0000313" key="5">
    <source>
        <dbReference type="Proteomes" id="UP000810252"/>
    </source>
</evidence>
<feature type="chain" id="PRO_5039678928" evidence="3">
    <location>
        <begin position="23"/>
        <end position="533"/>
    </location>
</feature>
<reference evidence="4" key="1">
    <citation type="submission" date="2020-10" db="EMBL/GenBank/DDBJ databases">
        <authorList>
            <person name="Gilroy R."/>
        </authorList>
    </citation>
    <scope>NUCLEOTIDE SEQUENCE</scope>
    <source>
        <strain evidence="4">20514</strain>
    </source>
</reference>
<accession>A0A9D9HFD7</accession>
<dbReference type="EMBL" id="JADIMQ010000010">
    <property type="protein sequence ID" value="MBO8447767.1"/>
    <property type="molecule type" value="Genomic_DNA"/>
</dbReference>
<dbReference type="GO" id="GO:0008239">
    <property type="term" value="F:dipeptidyl-peptidase activity"/>
    <property type="evidence" value="ECO:0007669"/>
    <property type="project" value="TreeGrafter"/>
</dbReference>
<feature type="signal peptide" evidence="3">
    <location>
        <begin position="1"/>
        <end position="22"/>
    </location>
</feature>